<organism evidence="1 2">
    <name type="scientific">Arthrobacter phage Judy</name>
    <dbReference type="NCBI Taxonomy" id="2419958"/>
    <lineage>
        <taxon>Viruses</taxon>
        <taxon>Duplodnaviria</taxon>
        <taxon>Heunggongvirae</taxon>
        <taxon>Uroviricota</taxon>
        <taxon>Caudoviricetes</taxon>
        <taxon>Bridgettevirus</taxon>
        <taxon>Bridgettevirus judy</taxon>
    </lineage>
</organism>
<sequence>MSTIGYVVIEFNQASGRPSIAFQAPDLYDDVEDAEVHAVSLTRRTQEVGRRERYAVATVEIEEDE</sequence>
<evidence type="ECO:0000313" key="2">
    <source>
        <dbReference type="Proteomes" id="UP000282065"/>
    </source>
</evidence>
<name>A0A3G2KGP6_9CAUD</name>
<evidence type="ECO:0000313" key="1">
    <source>
        <dbReference type="EMBL" id="AYN58138.1"/>
    </source>
</evidence>
<dbReference type="KEGG" id="vg:55006773"/>
<protein>
    <submittedName>
        <fullName evidence="1">Uncharacterized protein</fullName>
    </submittedName>
</protein>
<reference evidence="1 2" key="1">
    <citation type="submission" date="2018-09" db="EMBL/GenBank/DDBJ databases">
        <authorList>
            <person name="Rimple P.A."/>
            <person name="Stoner T.H."/>
            <person name="Garlena R.A."/>
            <person name="Russell D.A."/>
            <person name="Pope W.H."/>
            <person name="Jacobs-Sera D."/>
            <person name="Hatfull G.F."/>
        </authorList>
    </citation>
    <scope>NUCLEOTIDE SEQUENCE [LARGE SCALE GENOMIC DNA]</scope>
</reference>
<keyword evidence="2" id="KW-1185">Reference proteome</keyword>
<gene>
    <name evidence="1" type="primary">68</name>
    <name evidence="1" type="ORF">PBI_JUDY_68</name>
</gene>
<dbReference type="RefSeq" id="YP_009815546.1">
    <property type="nucleotide sequence ID" value="NC_048095.1"/>
</dbReference>
<dbReference type="Proteomes" id="UP000282065">
    <property type="component" value="Segment"/>
</dbReference>
<dbReference type="EMBL" id="MH834614">
    <property type="protein sequence ID" value="AYN58138.1"/>
    <property type="molecule type" value="Genomic_DNA"/>
</dbReference>
<dbReference type="GeneID" id="55006773"/>
<proteinExistence type="predicted"/>
<accession>A0A3G2KGP6</accession>